<dbReference type="PRINTS" id="PR00037">
    <property type="entry name" value="HTHLACR"/>
</dbReference>
<accession>A0A543PIT7</accession>
<dbReference type="InterPro" id="IPR014036">
    <property type="entry name" value="DeoR-like_C"/>
</dbReference>
<dbReference type="SUPFAM" id="SSF46785">
    <property type="entry name" value="Winged helix' DNA-binding domain"/>
    <property type="match status" value="1"/>
</dbReference>
<dbReference type="PROSITE" id="PS51000">
    <property type="entry name" value="HTH_DEOR_2"/>
    <property type="match status" value="1"/>
</dbReference>
<dbReference type="Gene3D" id="3.40.50.1360">
    <property type="match status" value="1"/>
</dbReference>
<name>A0A543PIT7_9ACTN</name>
<dbReference type="InterPro" id="IPR036388">
    <property type="entry name" value="WH-like_DNA-bd_sf"/>
</dbReference>
<evidence type="ECO:0000256" key="2">
    <source>
        <dbReference type="ARBA" id="ARBA00023125"/>
    </source>
</evidence>
<dbReference type="InterPro" id="IPR050313">
    <property type="entry name" value="Carb_Metab_HTH_regulators"/>
</dbReference>
<dbReference type="InterPro" id="IPR018356">
    <property type="entry name" value="Tscrpt_reg_HTH_DeoR_CS"/>
</dbReference>
<dbReference type="AlphaFoldDB" id="A0A543PIT7"/>
<dbReference type="SMART" id="SM00420">
    <property type="entry name" value="HTH_DEOR"/>
    <property type="match status" value="1"/>
</dbReference>
<dbReference type="PROSITE" id="PS00894">
    <property type="entry name" value="HTH_DEOR_1"/>
    <property type="match status" value="1"/>
</dbReference>
<keyword evidence="1" id="KW-0805">Transcription regulation</keyword>
<dbReference type="Proteomes" id="UP000319865">
    <property type="component" value="Unassembled WGS sequence"/>
</dbReference>
<evidence type="ECO:0000313" key="6">
    <source>
        <dbReference type="Proteomes" id="UP000319865"/>
    </source>
</evidence>
<dbReference type="Pfam" id="PF00455">
    <property type="entry name" value="DeoRC"/>
    <property type="match status" value="1"/>
</dbReference>
<keyword evidence="2" id="KW-0238">DNA-binding</keyword>
<dbReference type="EMBL" id="VFQE01000001">
    <property type="protein sequence ID" value="TQN43996.1"/>
    <property type="molecule type" value="Genomic_DNA"/>
</dbReference>
<dbReference type="InterPro" id="IPR037171">
    <property type="entry name" value="NagB/RpiA_transferase-like"/>
</dbReference>
<comment type="caution">
    <text evidence="5">The sequence shown here is derived from an EMBL/GenBank/DDBJ whole genome shotgun (WGS) entry which is preliminary data.</text>
</comment>
<sequence>MSGARRRRATEERHEALVTLLRSGIDAVETLAERAGVSPSTVRRDLTRLQREGRIARTYGGALVRDVFHERSFGESARLHAEAKAAIAMAAAELVPAEGSVFLDAGTTCLALARVLADRGPLTVVTRGLETALLLARAPDVRVIIIGGQVQSLSHGVAGALSEVALARLAFDVAFLGADTLDAGKGLGEPTVEETYVKELVAGRSGQVVLLADSSKFVPANAPAWTTIGTSWTVLTDAGVDAETVADFARSGVSVVAVG</sequence>
<dbReference type="PANTHER" id="PTHR30363">
    <property type="entry name" value="HTH-TYPE TRANSCRIPTIONAL REGULATOR SRLR-RELATED"/>
    <property type="match status" value="1"/>
</dbReference>
<evidence type="ECO:0000256" key="3">
    <source>
        <dbReference type="ARBA" id="ARBA00023163"/>
    </source>
</evidence>
<keyword evidence="6" id="KW-1185">Reference proteome</keyword>
<evidence type="ECO:0000259" key="4">
    <source>
        <dbReference type="PROSITE" id="PS51000"/>
    </source>
</evidence>
<dbReference type="SUPFAM" id="SSF100950">
    <property type="entry name" value="NagB/RpiA/CoA transferase-like"/>
    <property type="match status" value="1"/>
</dbReference>
<reference evidence="5 6" key="1">
    <citation type="submission" date="2019-06" db="EMBL/GenBank/DDBJ databases">
        <title>Sequencing the genomes of 1000 actinobacteria strains.</title>
        <authorList>
            <person name="Klenk H.-P."/>
        </authorList>
    </citation>
    <scope>NUCLEOTIDE SEQUENCE [LARGE SCALE GENOMIC DNA]</scope>
    <source>
        <strain evidence="5 6">DSM 46837</strain>
    </source>
</reference>
<dbReference type="PANTHER" id="PTHR30363:SF44">
    <property type="entry name" value="AGA OPERON TRANSCRIPTIONAL REPRESSOR-RELATED"/>
    <property type="match status" value="1"/>
</dbReference>
<feature type="domain" description="HTH deoR-type" evidence="4">
    <location>
        <begin position="9"/>
        <end position="64"/>
    </location>
</feature>
<evidence type="ECO:0000313" key="5">
    <source>
        <dbReference type="EMBL" id="TQN43996.1"/>
    </source>
</evidence>
<dbReference type="Gene3D" id="1.10.10.10">
    <property type="entry name" value="Winged helix-like DNA-binding domain superfamily/Winged helix DNA-binding domain"/>
    <property type="match status" value="1"/>
</dbReference>
<dbReference type="RefSeq" id="WP_142026419.1">
    <property type="nucleotide sequence ID" value="NZ_VFQE01000001.1"/>
</dbReference>
<dbReference type="SMART" id="SM01134">
    <property type="entry name" value="DeoRC"/>
    <property type="match status" value="1"/>
</dbReference>
<proteinExistence type="predicted"/>
<dbReference type="InterPro" id="IPR036390">
    <property type="entry name" value="WH_DNA-bd_sf"/>
</dbReference>
<dbReference type="InterPro" id="IPR001034">
    <property type="entry name" value="DeoR_HTH"/>
</dbReference>
<dbReference type="GO" id="GO:0003677">
    <property type="term" value="F:DNA binding"/>
    <property type="evidence" value="ECO:0007669"/>
    <property type="project" value="UniProtKB-KW"/>
</dbReference>
<gene>
    <name evidence="5" type="ORF">FHU33_3473</name>
</gene>
<dbReference type="GO" id="GO:0003700">
    <property type="term" value="F:DNA-binding transcription factor activity"/>
    <property type="evidence" value="ECO:0007669"/>
    <property type="project" value="InterPro"/>
</dbReference>
<organism evidence="5 6">
    <name type="scientific">Blastococcus colisei</name>
    <dbReference type="NCBI Taxonomy" id="1564162"/>
    <lineage>
        <taxon>Bacteria</taxon>
        <taxon>Bacillati</taxon>
        <taxon>Actinomycetota</taxon>
        <taxon>Actinomycetes</taxon>
        <taxon>Geodermatophilales</taxon>
        <taxon>Geodermatophilaceae</taxon>
        <taxon>Blastococcus</taxon>
    </lineage>
</organism>
<dbReference type="OrthoDB" id="3171994at2"/>
<keyword evidence="3" id="KW-0804">Transcription</keyword>
<evidence type="ECO:0000256" key="1">
    <source>
        <dbReference type="ARBA" id="ARBA00023015"/>
    </source>
</evidence>
<protein>
    <submittedName>
        <fullName evidence="5">DeoR family transcriptional regulator</fullName>
    </submittedName>
</protein>
<dbReference type="Pfam" id="PF08220">
    <property type="entry name" value="HTH_DeoR"/>
    <property type="match status" value="1"/>
</dbReference>